<evidence type="ECO:0000256" key="10">
    <source>
        <dbReference type="RuleBase" id="RU362068"/>
    </source>
</evidence>
<dbReference type="EC" id="1.1.1.169" evidence="3 10"/>
<dbReference type="NCBIfam" id="TIGR00745">
    <property type="entry name" value="apbA_panE"/>
    <property type="match status" value="1"/>
</dbReference>
<dbReference type="SUPFAM" id="SSF48179">
    <property type="entry name" value="6-phosphogluconate dehydrogenase C-terminal domain-like"/>
    <property type="match status" value="1"/>
</dbReference>
<keyword evidence="7 10" id="KW-0560">Oxidoreductase</keyword>
<dbReference type="Gene3D" id="1.10.1040.10">
    <property type="entry name" value="N-(1-d-carboxylethyl)-l-norvaline Dehydrogenase, domain 2"/>
    <property type="match status" value="1"/>
</dbReference>
<protein>
    <recommendedName>
        <fullName evidence="4 10">2-dehydropantoate 2-reductase</fullName>
        <ecNumber evidence="3 10">1.1.1.169</ecNumber>
    </recommendedName>
    <alternativeName>
        <fullName evidence="8 10">Ketopantoate reductase</fullName>
    </alternativeName>
</protein>
<evidence type="ECO:0000259" key="11">
    <source>
        <dbReference type="Pfam" id="PF02558"/>
    </source>
</evidence>
<reference evidence="13" key="1">
    <citation type="submission" date="2022-03" db="EMBL/GenBank/DDBJ databases">
        <title>Identification of a novel bacterium isolated from mangrove sediments.</title>
        <authorList>
            <person name="Pan X."/>
        </authorList>
    </citation>
    <scope>NUCLEOTIDE SEQUENCE</scope>
    <source>
        <strain evidence="13">B2637</strain>
    </source>
</reference>
<dbReference type="SUPFAM" id="SSF51735">
    <property type="entry name" value="NAD(P)-binding Rossmann-fold domains"/>
    <property type="match status" value="1"/>
</dbReference>
<evidence type="ECO:0000256" key="3">
    <source>
        <dbReference type="ARBA" id="ARBA00013014"/>
    </source>
</evidence>
<dbReference type="Pfam" id="PF08546">
    <property type="entry name" value="ApbA_C"/>
    <property type="match status" value="1"/>
</dbReference>
<dbReference type="InterPro" id="IPR008927">
    <property type="entry name" value="6-PGluconate_DH-like_C_sf"/>
</dbReference>
<dbReference type="PANTHER" id="PTHR21708:SF26">
    <property type="entry name" value="2-DEHYDROPANTOATE 2-REDUCTASE"/>
    <property type="match status" value="1"/>
</dbReference>
<dbReference type="InterPro" id="IPR013752">
    <property type="entry name" value="KPA_reductase"/>
</dbReference>
<dbReference type="InterPro" id="IPR013328">
    <property type="entry name" value="6PGD_dom2"/>
</dbReference>
<dbReference type="InterPro" id="IPR013332">
    <property type="entry name" value="KPR_N"/>
</dbReference>
<evidence type="ECO:0000256" key="5">
    <source>
        <dbReference type="ARBA" id="ARBA00022655"/>
    </source>
</evidence>
<keyword evidence="14" id="KW-1185">Reference proteome</keyword>
<dbReference type="InterPro" id="IPR051402">
    <property type="entry name" value="KPR-Related"/>
</dbReference>
<dbReference type="InterPro" id="IPR003710">
    <property type="entry name" value="ApbA"/>
</dbReference>
<evidence type="ECO:0000256" key="4">
    <source>
        <dbReference type="ARBA" id="ARBA00019465"/>
    </source>
</evidence>
<evidence type="ECO:0000256" key="6">
    <source>
        <dbReference type="ARBA" id="ARBA00022857"/>
    </source>
</evidence>
<dbReference type="Pfam" id="PF02558">
    <property type="entry name" value="ApbA"/>
    <property type="match status" value="1"/>
</dbReference>
<evidence type="ECO:0000259" key="12">
    <source>
        <dbReference type="Pfam" id="PF08546"/>
    </source>
</evidence>
<keyword evidence="6 10" id="KW-0521">NADP</keyword>
<evidence type="ECO:0000256" key="8">
    <source>
        <dbReference type="ARBA" id="ARBA00032024"/>
    </source>
</evidence>
<organism evidence="13 14">
    <name type="scientific">Novosphingobium mangrovi</name>
    <name type="common">ex Hu et al. 2023</name>
    <dbReference type="NCBI Taxonomy" id="2930094"/>
    <lineage>
        <taxon>Bacteria</taxon>
        <taxon>Pseudomonadati</taxon>
        <taxon>Pseudomonadota</taxon>
        <taxon>Alphaproteobacteria</taxon>
        <taxon>Sphingomonadales</taxon>
        <taxon>Sphingomonadaceae</taxon>
        <taxon>Novosphingobium</taxon>
    </lineage>
</organism>
<evidence type="ECO:0000256" key="2">
    <source>
        <dbReference type="ARBA" id="ARBA00007870"/>
    </source>
</evidence>
<evidence type="ECO:0000256" key="7">
    <source>
        <dbReference type="ARBA" id="ARBA00023002"/>
    </source>
</evidence>
<keyword evidence="5 10" id="KW-0566">Pantothenate biosynthesis</keyword>
<dbReference type="InterPro" id="IPR036291">
    <property type="entry name" value="NAD(P)-bd_dom_sf"/>
</dbReference>
<proteinExistence type="inferred from homology"/>
<comment type="similarity">
    <text evidence="2 10">Belongs to the ketopantoate reductase family.</text>
</comment>
<dbReference type="RefSeq" id="WP_243798758.1">
    <property type="nucleotide sequence ID" value="NZ_JALHAT010000008.1"/>
</dbReference>
<dbReference type="EMBL" id="JALHAT010000008">
    <property type="protein sequence ID" value="MCJ1960540.1"/>
    <property type="molecule type" value="Genomic_DNA"/>
</dbReference>
<evidence type="ECO:0000313" key="13">
    <source>
        <dbReference type="EMBL" id="MCJ1960540.1"/>
    </source>
</evidence>
<name>A0ABT0ABG2_9SPHN</name>
<comment type="catalytic activity">
    <reaction evidence="9 10">
        <text>(R)-pantoate + NADP(+) = 2-dehydropantoate + NADPH + H(+)</text>
        <dbReference type="Rhea" id="RHEA:16233"/>
        <dbReference type="ChEBI" id="CHEBI:11561"/>
        <dbReference type="ChEBI" id="CHEBI:15378"/>
        <dbReference type="ChEBI" id="CHEBI:15980"/>
        <dbReference type="ChEBI" id="CHEBI:57783"/>
        <dbReference type="ChEBI" id="CHEBI:58349"/>
        <dbReference type="EC" id="1.1.1.169"/>
    </reaction>
</comment>
<evidence type="ECO:0000256" key="1">
    <source>
        <dbReference type="ARBA" id="ARBA00004994"/>
    </source>
</evidence>
<comment type="caution">
    <text evidence="13">The sequence shown here is derived from an EMBL/GenBank/DDBJ whole genome shotgun (WGS) entry which is preliminary data.</text>
</comment>
<comment type="function">
    <text evidence="10">Catalyzes the NADPH-dependent reduction of ketopantoate into pantoic acid.</text>
</comment>
<evidence type="ECO:0000256" key="9">
    <source>
        <dbReference type="ARBA" id="ARBA00048793"/>
    </source>
</evidence>
<dbReference type="Proteomes" id="UP001162802">
    <property type="component" value="Unassembled WGS sequence"/>
</dbReference>
<dbReference type="PANTHER" id="PTHR21708">
    <property type="entry name" value="PROBABLE 2-DEHYDROPANTOATE 2-REDUCTASE"/>
    <property type="match status" value="1"/>
</dbReference>
<dbReference type="GO" id="GO:0008677">
    <property type="term" value="F:2-dehydropantoate 2-reductase activity"/>
    <property type="evidence" value="ECO:0007669"/>
    <property type="project" value="UniProtKB-EC"/>
</dbReference>
<feature type="domain" description="Ketopantoate reductase C-terminal" evidence="12">
    <location>
        <begin position="199"/>
        <end position="315"/>
    </location>
</feature>
<feature type="domain" description="Ketopantoate reductase N-terminal" evidence="11">
    <location>
        <begin position="8"/>
        <end position="171"/>
    </location>
</feature>
<evidence type="ECO:0000313" key="14">
    <source>
        <dbReference type="Proteomes" id="UP001162802"/>
    </source>
</evidence>
<gene>
    <name evidence="13" type="ORF">MTR65_07610</name>
</gene>
<sequence length="327" mass="34543">MSRPLRTCIFGGGAVGSLVAARLQSAGKAPTMIARGRRLAQLERQGITFADPALPPIPVTALDAQTAAMEGGWDVVFLALKAQAIAASLEEIRPLIGPTTRIVPLVNGVPWWYFQPETARAVRSVDTAGALVDAFDPAHIIGAVVYVGCALDSVSGDLTSNGRERLVLGSIADAHAKTEALLAALFEGCAIAIQPTREIRREVWSKVALNLASNPLSVVANATVGEQFTSPHLARITIPMLEECIALARALGVEPSLTLEEMVAIGRRMGAYYTSMAQDYARGAELEMGAIAHSALELAAEEGVAMDTTRTVADICGFLSERELARA</sequence>
<dbReference type="Gene3D" id="3.40.50.720">
    <property type="entry name" value="NAD(P)-binding Rossmann-like Domain"/>
    <property type="match status" value="1"/>
</dbReference>
<comment type="pathway">
    <text evidence="1 10">Cofactor biosynthesis; (R)-pantothenate biosynthesis; (R)-pantoate from 3-methyl-2-oxobutanoate: step 2/2.</text>
</comment>
<accession>A0ABT0ABG2</accession>